<proteinExistence type="predicted"/>
<sequence length="304" mass="33980">MVPRLPLGTLLVTRPFFLSPPRRTRHRTWLKPWVIVATPSLTLKCFVSIRLGMETPSFNHTHWTARRQTPTLANIAWTINRNYVRMGLTEIPSATGSLPPAPETNDAKLYQNLPIRCRMIRVTPKLAPGVTLGVDPTTDLFLDQKGLRYSPNDAAWGLSDNEYARVNTRNYTVLGDVKFTLGQPLTAAWTNDYIDEPSNFMGWRQDLTIPNKPSVKRLRTSHQLTAKKGGQCHYVAGSAGTTDEVAVATSGQRREYIFMHFWYECGDGSVSAGGTLPTLVPAGTVPGIDALKVHFRVESRFKEE</sequence>
<reference evidence="1" key="1">
    <citation type="journal article" date="2013" name="ISME J.">
        <title>Previously unknown and highly divergent ssDNA viruses populate the oceans.</title>
        <authorList>
            <person name="Labonte J.M."/>
            <person name="Suttle C.A."/>
        </authorList>
    </citation>
    <scope>NUCLEOTIDE SEQUENCE</scope>
</reference>
<accession>S4TEM6</accession>
<protein>
    <submittedName>
        <fullName evidence="1">Uncharacterized protein</fullName>
    </submittedName>
</protein>
<dbReference type="EMBL" id="JX904630">
    <property type="protein sequence ID" value="AGA18474.1"/>
    <property type="molecule type" value="Genomic_DNA"/>
</dbReference>
<evidence type="ECO:0000313" key="1">
    <source>
        <dbReference type="EMBL" id="AGA18474.1"/>
    </source>
</evidence>
<organism evidence="1">
    <name type="scientific">uncultured marine virus</name>
    <dbReference type="NCBI Taxonomy" id="186617"/>
    <lineage>
        <taxon>Viruses</taxon>
        <taxon>environmental samples</taxon>
    </lineage>
</organism>
<name>S4TEM6_9VIRU</name>